<feature type="transmembrane region" description="Helical" evidence="1">
    <location>
        <begin position="519"/>
        <end position="538"/>
    </location>
</feature>
<accession>A0A078KRK1</accession>
<organism evidence="2 3">
    <name type="scientific">[Clostridium] cellulosi</name>
    <dbReference type="NCBI Taxonomy" id="29343"/>
    <lineage>
        <taxon>Bacteria</taxon>
        <taxon>Bacillati</taxon>
        <taxon>Bacillota</taxon>
        <taxon>Clostridia</taxon>
        <taxon>Eubacteriales</taxon>
        <taxon>Oscillospiraceae</taxon>
        <taxon>Oscillospiraceae incertae sedis</taxon>
    </lineage>
</organism>
<feature type="transmembrane region" description="Helical" evidence="1">
    <location>
        <begin position="240"/>
        <end position="259"/>
    </location>
</feature>
<protein>
    <submittedName>
        <fullName evidence="2">Putative membrane protein</fullName>
    </submittedName>
</protein>
<dbReference type="AlphaFoldDB" id="A0A078KRK1"/>
<feature type="transmembrane region" description="Helical" evidence="1">
    <location>
        <begin position="325"/>
        <end position="344"/>
    </location>
</feature>
<keyword evidence="1" id="KW-1133">Transmembrane helix</keyword>
<feature type="transmembrane region" description="Helical" evidence="1">
    <location>
        <begin position="182"/>
        <end position="206"/>
    </location>
</feature>
<sequence>MVFFNKRLLVYLKLFISINKNMFFDRFSFLRSWFSSKAQTVVYVTYYIITNYLFKYLFIFLLPVFGISKSISALIVFLSFLFLFVKTDSTNWKLYFRSDICLAEPEQFSRFRWIFTANLIFDLLIQDNIILDIIALGILLKLSILKMAVLLVFIAALYSLVLLTYFILYISGITIKKIYSVFSYLFSMAVTTAVIYYLIAFIINIIKFVASRSRKANVFNYTLDALTSLSNSLWNLYDSVSLYCAGIGVVLAAVLFILASKKLIRGIPNSIPESNAYRYYLMDAVSALFGKFLHSKKDTSKSAALIKKDKKQITSMYNYLYNKYLYIYLLDRPALLLLITFLLLRKFPSDTAFYLLFPVSAFVMFLDAGSVINKKLVFIFSFCCDYNTLLLLNSSGIDISLLLKSKLFLYYQSKSLSVILYTLMLSLFSFLLGAPPAATALLVINGVLWFIISPYMLITNNLIFTRSNYKDYEKYLDEYNIIEEGVSDFMPISVLTNIMGIAIFACAVVVYAFHLSTVITILGTLTVMTVLFASTLVCSKIMKKIRINIVASITKGEYGADFKKIFASD</sequence>
<evidence type="ECO:0000313" key="2">
    <source>
        <dbReference type="EMBL" id="CDZ25137.1"/>
    </source>
</evidence>
<keyword evidence="1" id="KW-0472">Membrane</keyword>
<dbReference type="Proteomes" id="UP000032431">
    <property type="component" value="Chromosome I"/>
</dbReference>
<keyword evidence="3" id="KW-1185">Reference proteome</keyword>
<dbReference type="OrthoDB" id="2082337at2"/>
<feature type="transmembrane region" description="Helical" evidence="1">
    <location>
        <begin position="113"/>
        <end position="140"/>
    </location>
</feature>
<feature type="transmembrane region" description="Helical" evidence="1">
    <location>
        <begin position="440"/>
        <end position="464"/>
    </location>
</feature>
<feature type="transmembrane region" description="Helical" evidence="1">
    <location>
        <begin position="351"/>
        <end position="372"/>
    </location>
</feature>
<evidence type="ECO:0000313" key="3">
    <source>
        <dbReference type="Proteomes" id="UP000032431"/>
    </source>
</evidence>
<dbReference type="KEGG" id="ccel:CCDG5_2046"/>
<feature type="transmembrane region" description="Helical" evidence="1">
    <location>
        <begin position="56"/>
        <end position="85"/>
    </location>
</feature>
<feature type="transmembrane region" description="Helical" evidence="1">
    <location>
        <begin position="415"/>
        <end position="434"/>
    </location>
</feature>
<dbReference type="PATRIC" id="fig|29343.3.peg.2172"/>
<dbReference type="STRING" id="29343.CCDG5_2046"/>
<name>A0A078KRK1_9FIRM</name>
<proteinExistence type="predicted"/>
<feature type="transmembrane region" description="Helical" evidence="1">
    <location>
        <begin position="147"/>
        <end position="170"/>
    </location>
</feature>
<reference evidence="3" key="1">
    <citation type="submission" date="2014-07" db="EMBL/GenBank/DDBJ databases">
        <authorList>
            <person name="Wibberg D."/>
        </authorList>
    </citation>
    <scope>NUCLEOTIDE SEQUENCE [LARGE SCALE GENOMIC DNA]</scope>
    <source>
        <strain evidence="3">DG5</strain>
    </source>
</reference>
<evidence type="ECO:0000256" key="1">
    <source>
        <dbReference type="SAM" id="Phobius"/>
    </source>
</evidence>
<dbReference type="HOGENOM" id="CLU_478758_0_0_9"/>
<feature type="transmembrane region" description="Helical" evidence="1">
    <location>
        <begin position="494"/>
        <end position="513"/>
    </location>
</feature>
<keyword evidence="1" id="KW-0812">Transmembrane</keyword>
<gene>
    <name evidence="2" type="ORF">CCDG5_2046</name>
</gene>
<dbReference type="EMBL" id="LM995447">
    <property type="protein sequence ID" value="CDZ25137.1"/>
    <property type="molecule type" value="Genomic_DNA"/>
</dbReference>